<evidence type="ECO:0000313" key="1">
    <source>
        <dbReference type="EMBL" id="MBS1010764.1"/>
    </source>
</evidence>
<gene>
    <name evidence="1" type="ORF">JK167_07990</name>
</gene>
<dbReference type="RefSeq" id="WP_211756649.1">
    <property type="nucleotide sequence ID" value="NZ_JAERKF010000008.1"/>
</dbReference>
<comment type="caution">
    <text evidence="1">The sequence shown here is derived from an EMBL/GenBank/DDBJ whole genome shotgun (WGS) entry which is preliminary data.</text>
</comment>
<protein>
    <submittedName>
        <fullName evidence="1">Uncharacterized protein</fullName>
    </submittedName>
</protein>
<evidence type="ECO:0000313" key="2">
    <source>
        <dbReference type="Proteomes" id="UP000676478"/>
    </source>
</evidence>
<dbReference type="EMBL" id="JAERKF010000008">
    <property type="protein sequence ID" value="MBS1010764.1"/>
    <property type="molecule type" value="Genomic_DNA"/>
</dbReference>
<organism evidence="1 2">
    <name type="scientific">Levilactobacillus brevis</name>
    <name type="common">Lactobacillus brevis</name>
    <dbReference type="NCBI Taxonomy" id="1580"/>
    <lineage>
        <taxon>Bacteria</taxon>
        <taxon>Bacillati</taxon>
        <taxon>Bacillota</taxon>
        <taxon>Bacilli</taxon>
        <taxon>Lactobacillales</taxon>
        <taxon>Lactobacillaceae</taxon>
        <taxon>Levilactobacillus</taxon>
    </lineage>
</organism>
<reference evidence="1" key="1">
    <citation type="submission" date="2020-12" db="EMBL/GenBank/DDBJ databases">
        <authorList>
            <person name="Mcmullen J.G."/>
        </authorList>
    </citation>
    <scope>NUCLEOTIDE SEQUENCE</scope>
    <source>
        <strain evidence="1">Dm-2019-70</strain>
    </source>
</reference>
<dbReference type="Proteomes" id="UP000676478">
    <property type="component" value="Unassembled WGS sequence"/>
</dbReference>
<accession>A0AA41JTM0</accession>
<sequence length="164" mass="18393">MNNDTLDLNQYAALQEGPYQDCTLLRISPSYGIDNALEYLELVFNIKSHTISDRVFGNNPRLQSLIQSLMPYVPDGKLNLSAWHNVRCNLKLKNYISGGNEYPQTFDWDWLNPSNENLVTSPHVSPDAVAPSAGDKMFKKMIDDASANTRDSNLAGNIDVEDLK</sequence>
<name>A0AA41JTM0_LEVBR</name>
<reference evidence="1" key="2">
    <citation type="submission" date="2022-09" db="EMBL/GenBank/DDBJ databases">
        <title>Genome-inferred correspondence between phylogeny and metabolic traits in the wild Drosophila gut microbiome.</title>
        <authorList>
            <person name="Bueno E."/>
            <person name="Blow F."/>
            <person name="Douglas A.E."/>
        </authorList>
    </citation>
    <scope>NUCLEOTIDE SEQUENCE</scope>
    <source>
        <strain evidence="1">Dm-2019-70</strain>
    </source>
</reference>
<dbReference type="AlphaFoldDB" id="A0AA41JTM0"/>
<proteinExistence type="predicted"/>